<dbReference type="PANTHER" id="PTHR33180:SF31">
    <property type="entry name" value="POLYPROTEIN PROTEIN"/>
    <property type="match status" value="1"/>
</dbReference>
<dbReference type="EnsemblPlants" id="PGSC0003DMT400091104">
    <property type="protein sequence ID" value="PGSC0003DMT400091104"/>
    <property type="gene ID" value="PGSC0003DMG400040675"/>
</dbReference>
<dbReference type="AlphaFoldDB" id="M1DLW3"/>
<evidence type="ECO:0000256" key="1">
    <source>
        <dbReference type="SAM" id="MobiDB-lite"/>
    </source>
</evidence>
<dbReference type="PaxDb" id="4113-PGSC0003DMT400091104"/>
<evidence type="ECO:0000313" key="2">
    <source>
        <dbReference type="EnsemblPlants" id="PGSC0003DMT400091104"/>
    </source>
</evidence>
<dbReference type="InParanoid" id="M1DLW3"/>
<dbReference type="PANTHER" id="PTHR33180">
    <property type="entry name" value="PHOTOSYSTEM II CP43 REACTION CENTER PROTEIN"/>
    <property type="match status" value="1"/>
</dbReference>
<sequence length="230" mass="25651">MSYDLIVEAITQDLKVKLARPKVAGRNQLPRKRARGIIINEEVAASQATVSKLPPKRGKGKGKGPVLPTHAEVSSISEGIYTMYLTSSNSEGYSLDSSPTSVSEPEKDQLVRVRREELYSKSIHGPATVPIPPTPPPPPAQIVEHDPPPAQVLPPLSLNRVKAEGLRTILELKQLSIDEVVERYLEVWNTIKFHKFEIFNKPRGSYIPTWVQEFYYAYGELVLKGKKKSS</sequence>
<proteinExistence type="predicted"/>
<evidence type="ECO:0000313" key="3">
    <source>
        <dbReference type="Proteomes" id="UP000011115"/>
    </source>
</evidence>
<accession>M1DLW3</accession>
<protein>
    <submittedName>
        <fullName evidence="2">Uncharacterized protein</fullName>
    </submittedName>
</protein>
<reference evidence="2" key="2">
    <citation type="submission" date="2015-06" db="UniProtKB">
        <authorList>
            <consortium name="EnsemblPlants"/>
        </authorList>
    </citation>
    <scope>IDENTIFICATION</scope>
    <source>
        <strain evidence="2">DM1-3 516 R44</strain>
    </source>
</reference>
<feature type="compositionally biased region" description="Pro residues" evidence="1">
    <location>
        <begin position="129"/>
        <end position="140"/>
    </location>
</feature>
<reference evidence="3" key="1">
    <citation type="journal article" date="2011" name="Nature">
        <title>Genome sequence and analysis of the tuber crop potato.</title>
        <authorList>
            <consortium name="The Potato Genome Sequencing Consortium"/>
        </authorList>
    </citation>
    <scope>NUCLEOTIDE SEQUENCE [LARGE SCALE GENOMIC DNA]</scope>
    <source>
        <strain evidence="3">cv. DM1-3 516 R44</strain>
    </source>
</reference>
<keyword evidence="3" id="KW-1185">Reference proteome</keyword>
<name>M1DLW3_SOLTU</name>
<feature type="region of interest" description="Disordered" evidence="1">
    <location>
        <begin position="124"/>
        <end position="149"/>
    </location>
</feature>
<dbReference type="HOGENOM" id="CLU_029307_5_0_1"/>
<organism evidence="2 3">
    <name type="scientific">Solanum tuberosum</name>
    <name type="common">Potato</name>
    <dbReference type="NCBI Taxonomy" id="4113"/>
    <lineage>
        <taxon>Eukaryota</taxon>
        <taxon>Viridiplantae</taxon>
        <taxon>Streptophyta</taxon>
        <taxon>Embryophyta</taxon>
        <taxon>Tracheophyta</taxon>
        <taxon>Spermatophyta</taxon>
        <taxon>Magnoliopsida</taxon>
        <taxon>eudicotyledons</taxon>
        <taxon>Gunneridae</taxon>
        <taxon>Pentapetalae</taxon>
        <taxon>asterids</taxon>
        <taxon>lamiids</taxon>
        <taxon>Solanales</taxon>
        <taxon>Solanaceae</taxon>
        <taxon>Solanoideae</taxon>
        <taxon>Solaneae</taxon>
        <taxon>Solanum</taxon>
    </lineage>
</organism>
<dbReference type="Gramene" id="PGSC0003DMT400091104">
    <property type="protein sequence ID" value="PGSC0003DMT400091104"/>
    <property type="gene ID" value="PGSC0003DMG400040675"/>
</dbReference>
<dbReference type="Proteomes" id="UP000011115">
    <property type="component" value="Unassembled WGS sequence"/>
</dbReference>